<name>A0ABU8CLU4_9HYPH</name>
<dbReference type="Proteomes" id="UP001531129">
    <property type="component" value="Unassembled WGS sequence"/>
</dbReference>
<organism evidence="1 2">
    <name type="scientific">Rhizobium aouanii</name>
    <dbReference type="NCBI Taxonomy" id="3118145"/>
    <lineage>
        <taxon>Bacteria</taxon>
        <taxon>Pseudomonadati</taxon>
        <taxon>Pseudomonadota</taxon>
        <taxon>Alphaproteobacteria</taxon>
        <taxon>Hyphomicrobiales</taxon>
        <taxon>Rhizobiaceae</taxon>
        <taxon>Rhizobium/Agrobacterium group</taxon>
        <taxon>Rhizobium</taxon>
    </lineage>
</organism>
<evidence type="ECO:0000313" key="2">
    <source>
        <dbReference type="Proteomes" id="UP001531129"/>
    </source>
</evidence>
<accession>A0ABU8CLU4</accession>
<dbReference type="EMBL" id="JBAMYC010000007">
    <property type="protein sequence ID" value="MEI1249247.1"/>
    <property type="molecule type" value="Genomic_DNA"/>
</dbReference>
<keyword evidence="2" id="KW-1185">Reference proteome</keyword>
<sequence length="58" mass="6564">MWLGLLEWLAHTTMDGAKVRGKTTFAQASDIFCKALWLAYLVSFAKLSDGASISLWWR</sequence>
<protein>
    <recommendedName>
        <fullName evidence="3">Transposase</fullName>
    </recommendedName>
</protein>
<evidence type="ECO:0008006" key="3">
    <source>
        <dbReference type="Google" id="ProtNLM"/>
    </source>
</evidence>
<comment type="caution">
    <text evidence="1">The sequence shown here is derived from an EMBL/GenBank/DDBJ whole genome shotgun (WGS) entry which is preliminary data.</text>
</comment>
<proteinExistence type="predicted"/>
<gene>
    <name evidence="1" type="ORF">V8Q02_14770</name>
</gene>
<dbReference type="RefSeq" id="WP_335913018.1">
    <property type="nucleotide sequence ID" value="NZ_JBAMYB010000007.1"/>
</dbReference>
<evidence type="ECO:0000313" key="1">
    <source>
        <dbReference type="EMBL" id="MEI1249247.1"/>
    </source>
</evidence>
<reference evidence="1 2" key="1">
    <citation type="submission" date="2024-01" db="EMBL/GenBank/DDBJ databases">
        <title>Draft genome sequences of three bacterial strains isolated from Acacia saligna represent a potential new species within the genus Rhizobium.</title>
        <authorList>
            <person name="Tambong J.T."/>
            <person name="Mnasri B."/>
        </authorList>
    </citation>
    <scope>NUCLEOTIDE SEQUENCE [LARGE SCALE GENOMIC DNA]</scope>
    <source>
        <strain evidence="1 2">1AS12I</strain>
    </source>
</reference>